<name>A0ABU7KD15_9ACTN</name>
<evidence type="ECO:0000313" key="2">
    <source>
        <dbReference type="Proteomes" id="UP001356095"/>
    </source>
</evidence>
<comment type="caution">
    <text evidence="1">The sequence shown here is derived from an EMBL/GenBank/DDBJ whole genome shotgun (WGS) entry which is preliminary data.</text>
</comment>
<dbReference type="RefSeq" id="WP_330093889.1">
    <property type="nucleotide sequence ID" value="NZ_JAUZMY010000026.1"/>
</dbReference>
<protein>
    <submittedName>
        <fullName evidence="1">Uncharacterized protein</fullName>
    </submittedName>
</protein>
<proteinExistence type="predicted"/>
<sequence>MSQYPVDQIIATIRANTAALRTKAERLQKEETQSYRDIIAELDADAPELAKVLTRAAKNLREHNYPDAYRQVTQVANALPWKARKPAPDESTDVRRLRDAAADAERLLALLEKIRDTHVSTSELERLGLLRFLRV</sequence>
<dbReference type="EMBL" id="JAUZMY010000026">
    <property type="protein sequence ID" value="MEE2040120.1"/>
    <property type="molecule type" value="Genomic_DNA"/>
</dbReference>
<reference evidence="1 2" key="1">
    <citation type="submission" date="2023-08" db="EMBL/GenBank/DDBJ databases">
        <authorList>
            <person name="Girao M."/>
            <person name="Carvalho M.F."/>
        </authorList>
    </citation>
    <scope>NUCLEOTIDE SEQUENCE [LARGE SCALE GENOMIC DNA]</scope>
    <source>
        <strain evidence="1 2">CT-R113</strain>
    </source>
</reference>
<accession>A0ABU7KD15</accession>
<evidence type="ECO:0000313" key="1">
    <source>
        <dbReference type="EMBL" id="MEE2040120.1"/>
    </source>
</evidence>
<gene>
    <name evidence="1" type="ORF">Q8791_23155</name>
</gene>
<keyword evidence="2" id="KW-1185">Reference proteome</keyword>
<dbReference type="Proteomes" id="UP001356095">
    <property type="component" value="Unassembled WGS sequence"/>
</dbReference>
<organism evidence="1 2">
    <name type="scientific">Nocardiopsis codii</name>
    <dbReference type="NCBI Taxonomy" id="3065942"/>
    <lineage>
        <taxon>Bacteria</taxon>
        <taxon>Bacillati</taxon>
        <taxon>Actinomycetota</taxon>
        <taxon>Actinomycetes</taxon>
        <taxon>Streptosporangiales</taxon>
        <taxon>Nocardiopsidaceae</taxon>
        <taxon>Nocardiopsis</taxon>
    </lineage>
</organism>